<dbReference type="AlphaFoldDB" id="A0A4V1M4A5"/>
<name>A0A4V1M4A5_TREME</name>
<keyword evidence="4" id="KW-1185">Reference proteome</keyword>
<gene>
    <name evidence="3" type="ORF">M231_03042</name>
</gene>
<dbReference type="InterPro" id="IPR003114">
    <property type="entry name" value="Phox_assoc"/>
</dbReference>
<evidence type="ECO:0000259" key="2">
    <source>
        <dbReference type="PROSITE" id="PS51207"/>
    </source>
</evidence>
<evidence type="ECO:0000256" key="1">
    <source>
        <dbReference type="SAM" id="MobiDB-lite"/>
    </source>
</evidence>
<dbReference type="InParanoid" id="A0A4V1M4A5"/>
<dbReference type="GO" id="GO:0035091">
    <property type="term" value="F:phosphatidylinositol binding"/>
    <property type="evidence" value="ECO:0007669"/>
    <property type="project" value="TreeGrafter"/>
</dbReference>
<accession>A0A4V1M4A5</accession>
<dbReference type="PANTHER" id="PTHR22775">
    <property type="entry name" value="SORTING NEXIN"/>
    <property type="match status" value="1"/>
</dbReference>
<dbReference type="PROSITE" id="PS51207">
    <property type="entry name" value="PXA"/>
    <property type="match status" value="1"/>
</dbReference>
<dbReference type="Pfam" id="PF02194">
    <property type="entry name" value="PXA"/>
    <property type="match status" value="1"/>
</dbReference>
<comment type="caution">
    <text evidence="3">The sequence shown here is derived from an EMBL/GenBank/DDBJ whole genome shotgun (WGS) entry which is preliminary data.</text>
</comment>
<evidence type="ECO:0000313" key="4">
    <source>
        <dbReference type="Proteomes" id="UP000289152"/>
    </source>
</evidence>
<dbReference type="PANTHER" id="PTHR22775:SF3">
    <property type="entry name" value="SORTING NEXIN-13"/>
    <property type="match status" value="1"/>
</dbReference>
<proteinExistence type="predicted"/>
<dbReference type="VEuPathDB" id="FungiDB:TREMEDRAFT_73296"/>
<feature type="region of interest" description="Disordered" evidence="1">
    <location>
        <begin position="1"/>
        <end position="23"/>
    </location>
</feature>
<protein>
    <recommendedName>
        <fullName evidence="2">PXA domain-containing protein</fullName>
    </recommendedName>
</protein>
<feature type="compositionally biased region" description="Pro residues" evidence="1">
    <location>
        <begin position="1"/>
        <end position="17"/>
    </location>
</feature>
<organism evidence="3 4">
    <name type="scientific">Tremella mesenterica</name>
    <name type="common">Jelly fungus</name>
    <dbReference type="NCBI Taxonomy" id="5217"/>
    <lineage>
        <taxon>Eukaryota</taxon>
        <taxon>Fungi</taxon>
        <taxon>Dikarya</taxon>
        <taxon>Basidiomycota</taxon>
        <taxon>Agaricomycotina</taxon>
        <taxon>Tremellomycetes</taxon>
        <taxon>Tremellales</taxon>
        <taxon>Tremellaceae</taxon>
        <taxon>Tremella</taxon>
    </lineage>
</organism>
<reference evidence="3 4" key="1">
    <citation type="submission" date="2016-06" db="EMBL/GenBank/DDBJ databases">
        <title>Evolution of pathogenesis and genome organization in the Tremellales.</title>
        <authorList>
            <person name="Cuomo C."/>
            <person name="Litvintseva A."/>
            <person name="Heitman J."/>
            <person name="Chen Y."/>
            <person name="Sun S."/>
            <person name="Springer D."/>
            <person name="Dromer F."/>
            <person name="Young S."/>
            <person name="Zeng Q."/>
            <person name="Chapman S."/>
            <person name="Gujja S."/>
            <person name="Saif S."/>
            <person name="Birren B."/>
        </authorList>
    </citation>
    <scope>NUCLEOTIDE SEQUENCE [LARGE SCALE GENOMIC DNA]</scope>
    <source>
        <strain evidence="3 4">ATCC 28783</strain>
    </source>
</reference>
<dbReference type="STRING" id="5217.A0A4V1M4A5"/>
<sequence>MPPSRPLPSPPRLPPRPTRSIPAVQKDPVHLPLYRRLLYPRAPLYLSVPPFLDGDTLEIVLLNERIHHLIALALRYYVLSWYSRLSPRDRTLLPIINSQIIRPILQPILTSIQSNPSNITILLLLDLPNIISIHLRTFRQSLEARNVLSPLPGIKTLGEAYHSRLPLLSVCLIPSNTPSPPTTSNQNNFSPIYLTALADSLTKLYIPIETQSEVESPILREILGRAVLGAISRRLVEGWFWYQIILRFLGEPKSNVTVKETAVKERTTATEDIWAFFVRLWTVLLGIWTWATGVVALYSETSRDERYDGCHLIWLGVIREILGVDEERIWHRRLIWGSLEMFVNLLGPIIDRLSPHIVNEYLLTSQNALRTCDLLEKILFPLDGYPAPAPPDPTPDEAEDLRLLAEQRIAQVIPPMLRKVFYPSLAHITRLLAPISDTSCNAHLVGMTLDAVVGALVPELVIQNNSKKA</sequence>
<dbReference type="Proteomes" id="UP000289152">
    <property type="component" value="Unassembled WGS sequence"/>
</dbReference>
<feature type="domain" description="PXA" evidence="2">
    <location>
        <begin position="59"/>
        <end position="253"/>
    </location>
</feature>
<dbReference type="EMBL" id="SDIL01000028">
    <property type="protein sequence ID" value="RXK39687.1"/>
    <property type="molecule type" value="Genomic_DNA"/>
</dbReference>
<dbReference type="OrthoDB" id="431557at2759"/>
<evidence type="ECO:0000313" key="3">
    <source>
        <dbReference type="EMBL" id="RXK39687.1"/>
    </source>
</evidence>